<reference evidence="2" key="1">
    <citation type="submission" date="2022-01" db="EMBL/GenBank/DDBJ databases">
        <authorList>
            <person name="King R."/>
        </authorList>
    </citation>
    <scope>NUCLEOTIDE SEQUENCE</scope>
</reference>
<dbReference type="AlphaFoldDB" id="A0A9P0H080"/>
<gene>
    <name evidence="2" type="ORF">NEZAVI_LOCUS4721</name>
</gene>
<feature type="region of interest" description="Disordered" evidence="1">
    <location>
        <begin position="1"/>
        <end position="67"/>
    </location>
</feature>
<protein>
    <submittedName>
        <fullName evidence="2">Uncharacterized protein</fullName>
    </submittedName>
</protein>
<dbReference type="Proteomes" id="UP001152798">
    <property type="component" value="Chromosome 2"/>
</dbReference>
<sequence length="67" mass="7582">MDEMESVKGAGNMGREKGISNIVEAERKADQTYETANIEEEPKPEDEKQSENWRPPVVPKNTSLIHL</sequence>
<keyword evidence="3" id="KW-1185">Reference proteome</keyword>
<name>A0A9P0H080_NEZVI</name>
<proteinExistence type="predicted"/>
<accession>A0A9P0H080</accession>
<evidence type="ECO:0000256" key="1">
    <source>
        <dbReference type="SAM" id="MobiDB-lite"/>
    </source>
</evidence>
<evidence type="ECO:0000313" key="3">
    <source>
        <dbReference type="Proteomes" id="UP001152798"/>
    </source>
</evidence>
<organism evidence="2 3">
    <name type="scientific">Nezara viridula</name>
    <name type="common">Southern green stink bug</name>
    <name type="synonym">Cimex viridulus</name>
    <dbReference type="NCBI Taxonomy" id="85310"/>
    <lineage>
        <taxon>Eukaryota</taxon>
        <taxon>Metazoa</taxon>
        <taxon>Ecdysozoa</taxon>
        <taxon>Arthropoda</taxon>
        <taxon>Hexapoda</taxon>
        <taxon>Insecta</taxon>
        <taxon>Pterygota</taxon>
        <taxon>Neoptera</taxon>
        <taxon>Paraneoptera</taxon>
        <taxon>Hemiptera</taxon>
        <taxon>Heteroptera</taxon>
        <taxon>Panheteroptera</taxon>
        <taxon>Pentatomomorpha</taxon>
        <taxon>Pentatomoidea</taxon>
        <taxon>Pentatomidae</taxon>
        <taxon>Pentatominae</taxon>
        <taxon>Nezara</taxon>
    </lineage>
</organism>
<evidence type="ECO:0000313" key="2">
    <source>
        <dbReference type="EMBL" id="CAH1394184.1"/>
    </source>
</evidence>
<feature type="compositionally biased region" description="Basic and acidic residues" evidence="1">
    <location>
        <begin position="14"/>
        <end position="31"/>
    </location>
</feature>
<dbReference type="EMBL" id="OV725078">
    <property type="protein sequence ID" value="CAH1394184.1"/>
    <property type="molecule type" value="Genomic_DNA"/>
</dbReference>